<dbReference type="VEuPathDB" id="VectorBase:MDOA006788"/>
<dbReference type="GO" id="GO:0007265">
    <property type="term" value="P:Ras protein signal transduction"/>
    <property type="evidence" value="ECO:0007669"/>
    <property type="project" value="TreeGrafter"/>
</dbReference>
<feature type="region of interest" description="Disordered" evidence="1">
    <location>
        <begin position="24"/>
        <end position="89"/>
    </location>
</feature>
<name>A0A1I8MND7_MUSDO</name>
<feature type="region of interest" description="Disordered" evidence="1">
    <location>
        <begin position="649"/>
        <end position="669"/>
    </location>
</feature>
<dbReference type="Pfam" id="PF00617">
    <property type="entry name" value="RasGEF"/>
    <property type="match status" value="1"/>
</dbReference>
<organism evidence="2">
    <name type="scientific">Musca domestica</name>
    <name type="common">House fly</name>
    <dbReference type="NCBI Taxonomy" id="7370"/>
    <lineage>
        <taxon>Eukaryota</taxon>
        <taxon>Metazoa</taxon>
        <taxon>Ecdysozoa</taxon>
        <taxon>Arthropoda</taxon>
        <taxon>Hexapoda</taxon>
        <taxon>Insecta</taxon>
        <taxon>Pterygota</taxon>
        <taxon>Neoptera</taxon>
        <taxon>Endopterygota</taxon>
        <taxon>Diptera</taxon>
        <taxon>Brachycera</taxon>
        <taxon>Muscomorpha</taxon>
        <taxon>Muscoidea</taxon>
        <taxon>Muscidae</taxon>
        <taxon>Musca</taxon>
    </lineage>
</organism>
<dbReference type="Gene3D" id="1.20.870.10">
    <property type="entry name" value="Son of sevenless (SoS) protein Chain: S domain 1"/>
    <property type="match status" value="1"/>
</dbReference>
<reference evidence="2" key="1">
    <citation type="submission" date="2020-05" db="UniProtKB">
        <authorList>
            <consortium name="EnsemblMetazoa"/>
        </authorList>
    </citation>
    <scope>IDENTIFICATION</scope>
    <source>
        <strain evidence="2">Aabys</strain>
    </source>
</reference>
<dbReference type="GO" id="GO:0005886">
    <property type="term" value="C:plasma membrane"/>
    <property type="evidence" value="ECO:0007669"/>
    <property type="project" value="TreeGrafter"/>
</dbReference>
<accession>A0A1I8MND7</accession>
<feature type="compositionally biased region" description="Polar residues" evidence="1">
    <location>
        <begin position="655"/>
        <end position="669"/>
    </location>
</feature>
<dbReference type="VEuPathDB" id="VectorBase:MDOMA2_009582"/>
<feature type="region of interest" description="Disordered" evidence="1">
    <location>
        <begin position="924"/>
        <end position="949"/>
    </location>
</feature>
<dbReference type="PROSITE" id="PS50212">
    <property type="entry name" value="RASGEF_NTER"/>
    <property type="match status" value="1"/>
</dbReference>
<feature type="compositionally biased region" description="Low complexity" evidence="1">
    <location>
        <begin position="55"/>
        <end position="67"/>
    </location>
</feature>
<protein>
    <recommendedName>
        <fullName evidence="3">RasGEF domain protein</fullName>
    </recommendedName>
</protein>
<dbReference type="PANTHER" id="PTHR23113">
    <property type="entry name" value="GUANINE NUCLEOTIDE EXCHANGE FACTOR"/>
    <property type="match status" value="1"/>
</dbReference>
<dbReference type="InterPro" id="IPR001895">
    <property type="entry name" value="RASGEF_cat_dom"/>
</dbReference>
<dbReference type="Gene3D" id="1.10.840.10">
    <property type="entry name" value="Ras guanine-nucleotide exchange factors catalytic domain"/>
    <property type="match status" value="1"/>
</dbReference>
<dbReference type="PANTHER" id="PTHR23113:SF349">
    <property type="match status" value="1"/>
</dbReference>
<evidence type="ECO:0000256" key="1">
    <source>
        <dbReference type="SAM" id="MobiDB-lite"/>
    </source>
</evidence>
<dbReference type="InterPro" id="IPR023578">
    <property type="entry name" value="Ras_GEF_dom_sf"/>
</dbReference>
<dbReference type="InterPro" id="IPR008937">
    <property type="entry name" value="Ras-like_GEF"/>
</dbReference>
<dbReference type="PROSITE" id="PS50009">
    <property type="entry name" value="RASGEF_CAT"/>
    <property type="match status" value="1"/>
</dbReference>
<proteinExistence type="predicted"/>
<dbReference type="CDD" id="cd06224">
    <property type="entry name" value="REM"/>
    <property type="match status" value="1"/>
</dbReference>
<dbReference type="SMART" id="SM00147">
    <property type="entry name" value="RasGEF"/>
    <property type="match status" value="1"/>
</dbReference>
<dbReference type="EnsemblMetazoa" id="MDOA006788-RB">
    <property type="protein sequence ID" value="MDOA006788-PB"/>
    <property type="gene ID" value="MDOA006788"/>
</dbReference>
<feature type="region of interest" description="Disordered" evidence="1">
    <location>
        <begin position="834"/>
        <end position="854"/>
    </location>
</feature>
<dbReference type="GO" id="GO:0005085">
    <property type="term" value="F:guanyl-nucleotide exchange factor activity"/>
    <property type="evidence" value="ECO:0007669"/>
    <property type="project" value="InterPro"/>
</dbReference>
<dbReference type="SUPFAM" id="SSF48366">
    <property type="entry name" value="Ras GEF"/>
    <property type="match status" value="1"/>
</dbReference>
<dbReference type="InterPro" id="IPR000651">
    <property type="entry name" value="Ras-like_Gua-exchang_fac_N"/>
</dbReference>
<dbReference type="AlphaFoldDB" id="A0A1I8MND7"/>
<sequence length="963" mass="103465">MAMYYYASKISAIACGTRCRQSVLQKSRGQRDRDKHQQHHRHSQRHKSRHCGQNSCQGSPNCSSSSEGGCGLASGSRTPGDCTTDTDDELDNGVDGGGICIRMHKRNHDNDGYGGGGGSGSGRIYVTITNDPGTTETSVSTLVAMGSGGGGVVNDTAAGGSMDGVRYRRRFSEQLDMYDIELGFQKFEVSSSANTTKNSITGGYGFGYHNMASGNDLVQYDVPRNSYKRSHGDVNFESSVLGSGGIMYINGRIVSGPLESLIDVLVPKNINDLDKEFIFSFLLSSRLYLRPHELLGKLLSSVPDSESLESLVALLAEWTNKFPYDYRDERMMSHVKHIVARCSNTRLEAIVSEILSALLKRLTDLENHEEELRACQTTNTSTAADKSDSNLFSCPTSTQYAQILCRIEKKLAKHIGPEEFVQCSSNVLLDKQKKWDQPSSSGGPPGAQDPKKTCNLETYLDWSARLRLFVCNEILQCSGIHERSKCVELWSGVAQYCLLVGNYNSATAILETLESPAIARLKITWSKLQVTCQQLDCMQRHAEGHGNLWHKQAIVLNENHHYQHQLQQQQQLHQQQKTETHLTSSVLSSSSALSATAAVLGTTIANPAILSTSSSAATTVTALTDTTMTTTTTADVEVDAEAETSSAVLSAVSHDGSTTAPPSSCGSSLIKTPISSNVTTMLGSSPVDVELCGTKKPLTSTATNSTATQLPTASLAFNHHLPCSVSANNLPTSASLATASVTHPKVSNSLSSSSPSSSSAATATATSKATTQPKKPNDWVVIPVFADIVKLALAGREDCLQRLPNGHININAFDRMAAIVGAFTKHMQSVKTTDAPQTTATIGSSSTDNNNRVSGATIAPQVTSAMVSASANNTASTSTASACTASSSSSSSSTPATGGEYEMFCRHMQKITRLSENERKILTNNRSVSLPQREFRSRFPGRPTPNGETQRLLVKHSKRLAQQ</sequence>
<feature type="compositionally biased region" description="Basic residues" evidence="1">
    <location>
        <begin position="36"/>
        <end position="50"/>
    </location>
</feature>
<feature type="region of interest" description="Disordered" evidence="1">
    <location>
        <begin position="745"/>
        <end position="774"/>
    </location>
</feature>
<feature type="compositionally biased region" description="Low complexity" evidence="1">
    <location>
        <begin position="747"/>
        <end position="771"/>
    </location>
</feature>
<evidence type="ECO:0008006" key="3">
    <source>
        <dbReference type="Google" id="ProtNLM"/>
    </source>
</evidence>
<dbReference type="InterPro" id="IPR036964">
    <property type="entry name" value="RASGEF_cat_dom_sf"/>
</dbReference>
<evidence type="ECO:0000313" key="2">
    <source>
        <dbReference type="EnsemblMetazoa" id="MDOA006788-PB"/>
    </source>
</evidence>
<dbReference type="eggNOG" id="KOG3541">
    <property type="taxonomic scope" value="Eukaryota"/>
</dbReference>